<evidence type="ECO:0000256" key="1">
    <source>
        <dbReference type="SAM" id="SignalP"/>
    </source>
</evidence>
<feature type="signal peptide" evidence="1">
    <location>
        <begin position="1"/>
        <end position="22"/>
    </location>
</feature>
<organism evidence="2 3">
    <name type="scientific">Molorchus minor</name>
    <dbReference type="NCBI Taxonomy" id="1323400"/>
    <lineage>
        <taxon>Eukaryota</taxon>
        <taxon>Metazoa</taxon>
        <taxon>Ecdysozoa</taxon>
        <taxon>Arthropoda</taxon>
        <taxon>Hexapoda</taxon>
        <taxon>Insecta</taxon>
        <taxon>Pterygota</taxon>
        <taxon>Neoptera</taxon>
        <taxon>Endopterygota</taxon>
        <taxon>Coleoptera</taxon>
        <taxon>Polyphaga</taxon>
        <taxon>Cucujiformia</taxon>
        <taxon>Chrysomeloidea</taxon>
        <taxon>Cerambycidae</taxon>
        <taxon>Lamiinae</taxon>
        <taxon>Monochamini</taxon>
        <taxon>Molorchus</taxon>
    </lineage>
</organism>
<gene>
    <name evidence="2" type="ORF">NQ317_006997</name>
</gene>
<keyword evidence="1" id="KW-0732">Signal</keyword>
<keyword evidence="3" id="KW-1185">Reference proteome</keyword>
<evidence type="ECO:0000313" key="3">
    <source>
        <dbReference type="Proteomes" id="UP001162164"/>
    </source>
</evidence>
<evidence type="ECO:0000313" key="2">
    <source>
        <dbReference type="EMBL" id="KAJ8981471.1"/>
    </source>
</evidence>
<dbReference type="Proteomes" id="UP001162164">
    <property type="component" value="Unassembled WGS sequence"/>
</dbReference>
<accession>A0ABQ9JT44</accession>
<name>A0ABQ9JT44_9CUCU</name>
<sequence length="222" mass="26482">MLTKICLSLLIFCVLSSKFVSGQEDSLRSALNEIDRRQRDLLDYDEAEYGYPLDRPEDLAFLKTAANYNPERSYGKFAQPLVGYFENDDYDSNLLNKRISSAFRERVEEDNRKQLDELAQNSISNVETEGNYGVDNDEDYEELLKEFWSKYRRPYEVGKLYPAMDKRYYYPQLGMDSIALRKRNRYYDTSAHEYAPTDNFDDDDDDYEINYLRKRYYQKKIN</sequence>
<comment type="caution">
    <text evidence="2">The sequence shown here is derived from an EMBL/GenBank/DDBJ whole genome shotgun (WGS) entry which is preliminary data.</text>
</comment>
<protein>
    <submittedName>
        <fullName evidence="2">Uncharacterized protein</fullName>
    </submittedName>
</protein>
<proteinExistence type="predicted"/>
<reference evidence="2" key="1">
    <citation type="journal article" date="2023" name="Insect Mol. Biol.">
        <title>Genome sequencing provides insights into the evolution of gene families encoding plant cell wall-degrading enzymes in longhorned beetles.</title>
        <authorList>
            <person name="Shin N.R."/>
            <person name="Okamura Y."/>
            <person name="Kirsch R."/>
            <person name="Pauchet Y."/>
        </authorList>
    </citation>
    <scope>NUCLEOTIDE SEQUENCE</scope>
    <source>
        <strain evidence="2">MMC_N1</strain>
    </source>
</reference>
<feature type="chain" id="PRO_5045711444" evidence="1">
    <location>
        <begin position="23"/>
        <end position="222"/>
    </location>
</feature>
<dbReference type="EMBL" id="JAPWTJ010000181">
    <property type="protein sequence ID" value="KAJ8981471.1"/>
    <property type="molecule type" value="Genomic_DNA"/>
</dbReference>